<feature type="transmembrane region" description="Helical" evidence="6">
    <location>
        <begin position="279"/>
        <end position="301"/>
    </location>
</feature>
<dbReference type="RefSeq" id="WP_377770777.1">
    <property type="nucleotide sequence ID" value="NZ_JBHUHO010000020.1"/>
</dbReference>
<dbReference type="Pfam" id="PF00990">
    <property type="entry name" value="GGDEF"/>
    <property type="match status" value="1"/>
</dbReference>
<evidence type="ECO:0000313" key="8">
    <source>
        <dbReference type="EMBL" id="MFD2115529.1"/>
    </source>
</evidence>
<keyword evidence="3 6" id="KW-0812">Transmembrane</keyword>
<dbReference type="Proteomes" id="UP001597362">
    <property type="component" value="Unassembled WGS sequence"/>
</dbReference>
<evidence type="ECO:0000256" key="4">
    <source>
        <dbReference type="ARBA" id="ARBA00022989"/>
    </source>
</evidence>
<dbReference type="InterPro" id="IPR029151">
    <property type="entry name" value="Sensor-like_sf"/>
</dbReference>
<dbReference type="PANTHER" id="PTHR45138">
    <property type="entry name" value="REGULATORY COMPONENTS OF SENSORY TRANSDUCTION SYSTEM"/>
    <property type="match status" value="1"/>
</dbReference>
<evidence type="ECO:0000256" key="5">
    <source>
        <dbReference type="ARBA" id="ARBA00023136"/>
    </source>
</evidence>
<dbReference type="CDD" id="cd12914">
    <property type="entry name" value="PDC1_DGC_like"/>
    <property type="match status" value="1"/>
</dbReference>
<evidence type="ECO:0000313" key="9">
    <source>
        <dbReference type="Proteomes" id="UP001597362"/>
    </source>
</evidence>
<keyword evidence="2" id="KW-1003">Cell membrane</keyword>
<evidence type="ECO:0000256" key="1">
    <source>
        <dbReference type="ARBA" id="ARBA00004651"/>
    </source>
</evidence>
<evidence type="ECO:0000256" key="3">
    <source>
        <dbReference type="ARBA" id="ARBA00022692"/>
    </source>
</evidence>
<comment type="subcellular location">
    <subcellularLocation>
        <location evidence="1">Cell membrane</location>
        <topology evidence="1">Multi-pass membrane protein</topology>
    </subcellularLocation>
</comment>
<dbReference type="SMART" id="SM00267">
    <property type="entry name" value="GGDEF"/>
    <property type="match status" value="1"/>
</dbReference>
<accession>A0ABW4YJ51</accession>
<gene>
    <name evidence="8" type="ORF">ACFSJH_07270</name>
</gene>
<sequence>MKRKGFTLHFLVAMTVVISIFITLVVSSITSYESNKQALVTNTLELNRINAEKIADTTNELLVNAQNTLASAASNIATTFSYDNNVKMLQLIKDSSQFFNVVFIADETGTVREVFPNTSELLGETLQSDIVKLSLHQQQPLISEPYIGVSGRYLVLVTQPIFDEKGVFRGLLAGSIYLSESNVFEVLLNSPMSFHSGSYFYVVSKQGYILFHPNKERIGESVIENAVVQTVLNGEQGERVIINRVGKRMLTGFAPIEQVDWGIVSQTPYTNITESSNKLVWNVITVSVPIIIILLCFVLLFTKFISNPLYKLANFSAEITNDSERDLQVPRIHSWNYEANQLKKTIEKMVLSMQQQIDILSDQASKDTLTGLYNRRSMDRVLQDWEKRELMYSYIILDIDHFKQVNDTFGHHMGDEVLQFLAIKLKEYAGVDNICCRYGGEEFVILSPGREPEEAYALAELIRTNIASSITPIGKPITISIGIAGSMNKQAVELTKQQADAALYISKQNGRNRTTVSYQEQYS</sequence>
<evidence type="ECO:0000259" key="7">
    <source>
        <dbReference type="PROSITE" id="PS50887"/>
    </source>
</evidence>
<evidence type="ECO:0000256" key="2">
    <source>
        <dbReference type="ARBA" id="ARBA00022475"/>
    </source>
</evidence>
<dbReference type="NCBIfam" id="TIGR00254">
    <property type="entry name" value="GGDEF"/>
    <property type="match status" value="1"/>
</dbReference>
<protein>
    <submittedName>
        <fullName evidence="8">Diguanylate cyclase</fullName>
        <ecNumber evidence="8">2.7.7.65</ecNumber>
    </submittedName>
</protein>
<dbReference type="InterPro" id="IPR050469">
    <property type="entry name" value="Diguanylate_Cyclase"/>
</dbReference>
<keyword evidence="8" id="KW-0548">Nucleotidyltransferase</keyword>
<dbReference type="EMBL" id="JBHUHO010000020">
    <property type="protein sequence ID" value="MFD2115529.1"/>
    <property type="molecule type" value="Genomic_DNA"/>
</dbReference>
<dbReference type="PROSITE" id="PS50887">
    <property type="entry name" value="GGDEF"/>
    <property type="match status" value="1"/>
</dbReference>
<comment type="caution">
    <text evidence="8">The sequence shown here is derived from an EMBL/GenBank/DDBJ whole genome shotgun (WGS) entry which is preliminary data.</text>
</comment>
<dbReference type="SUPFAM" id="SSF55073">
    <property type="entry name" value="Nucleotide cyclase"/>
    <property type="match status" value="1"/>
</dbReference>
<dbReference type="Gene3D" id="3.30.70.270">
    <property type="match status" value="1"/>
</dbReference>
<dbReference type="InterPro" id="IPR043128">
    <property type="entry name" value="Rev_trsase/Diguanyl_cyclase"/>
</dbReference>
<evidence type="ECO:0000256" key="6">
    <source>
        <dbReference type="SAM" id="Phobius"/>
    </source>
</evidence>
<proteinExistence type="predicted"/>
<dbReference type="InterPro" id="IPR029787">
    <property type="entry name" value="Nucleotide_cyclase"/>
</dbReference>
<dbReference type="CDD" id="cd12912">
    <property type="entry name" value="PDC2_MCP_like"/>
    <property type="match status" value="1"/>
</dbReference>
<dbReference type="InterPro" id="IPR000160">
    <property type="entry name" value="GGDEF_dom"/>
</dbReference>
<organism evidence="8 9">
    <name type="scientific">Paenibacillus yanchengensis</name>
    <dbReference type="NCBI Taxonomy" id="2035833"/>
    <lineage>
        <taxon>Bacteria</taxon>
        <taxon>Bacillati</taxon>
        <taxon>Bacillota</taxon>
        <taxon>Bacilli</taxon>
        <taxon>Bacillales</taxon>
        <taxon>Paenibacillaceae</taxon>
        <taxon>Paenibacillus</taxon>
    </lineage>
</organism>
<keyword evidence="4 6" id="KW-1133">Transmembrane helix</keyword>
<dbReference type="Gene3D" id="6.10.340.10">
    <property type="match status" value="1"/>
</dbReference>
<dbReference type="InterPro" id="IPR033479">
    <property type="entry name" value="dCache_1"/>
</dbReference>
<feature type="transmembrane region" description="Helical" evidence="6">
    <location>
        <begin position="7"/>
        <end position="29"/>
    </location>
</feature>
<dbReference type="CDD" id="cd01949">
    <property type="entry name" value="GGDEF"/>
    <property type="match status" value="1"/>
</dbReference>
<dbReference type="EC" id="2.7.7.65" evidence="8"/>
<dbReference type="Gene3D" id="3.30.450.20">
    <property type="entry name" value="PAS domain"/>
    <property type="match status" value="1"/>
</dbReference>
<name>A0ABW4YJ51_9BACL</name>
<dbReference type="Pfam" id="PF02743">
    <property type="entry name" value="dCache_1"/>
    <property type="match status" value="1"/>
</dbReference>
<reference evidence="9" key="1">
    <citation type="journal article" date="2019" name="Int. J. Syst. Evol. Microbiol.">
        <title>The Global Catalogue of Microorganisms (GCM) 10K type strain sequencing project: providing services to taxonomists for standard genome sequencing and annotation.</title>
        <authorList>
            <consortium name="The Broad Institute Genomics Platform"/>
            <consortium name="The Broad Institute Genome Sequencing Center for Infectious Disease"/>
            <person name="Wu L."/>
            <person name="Ma J."/>
        </authorList>
    </citation>
    <scope>NUCLEOTIDE SEQUENCE [LARGE SCALE GENOMIC DNA]</scope>
    <source>
        <strain evidence="9">GH52</strain>
    </source>
</reference>
<dbReference type="PANTHER" id="PTHR45138:SF9">
    <property type="entry name" value="DIGUANYLATE CYCLASE DGCM-RELATED"/>
    <property type="match status" value="1"/>
</dbReference>
<dbReference type="SUPFAM" id="SSF103190">
    <property type="entry name" value="Sensory domain-like"/>
    <property type="match status" value="1"/>
</dbReference>
<keyword evidence="8" id="KW-0808">Transferase</keyword>
<dbReference type="GO" id="GO:0052621">
    <property type="term" value="F:diguanylate cyclase activity"/>
    <property type="evidence" value="ECO:0007669"/>
    <property type="project" value="UniProtKB-EC"/>
</dbReference>
<feature type="domain" description="GGDEF" evidence="7">
    <location>
        <begin position="390"/>
        <end position="519"/>
    </location>
</feature>
<keyword evidence="5 6" id="KW-0472">Membrane</keyword>
<keyword evidence="9" id="KW-1185">Reference proteome</keyword>